<evidence type="ECO:0000259" key="4">
    <source>
        <dbReference type="PROSITE" id="PS50110"/>
    </source>
</evidence>
<dbReference type="Gene3D" id="2.40.50.1020">
    <property type="entry name" value="LytTr DNA-binding domain"/>
    <property type="match status" value="1"/>
</dbReference>
<dbReference type="PROSITE" id="PS50930">
    <property type="entry name" value="HTH_LYTTR"/>
    <property type="match status" value="1"/>
</dbReference>
<dbReference type="InterPro" id="IPR007492">
    <property type="entry name" value="LytTR_DNA-bd_dom"/>
</dbReference>
<dbReference type="Proteomes" id="UP000823990">
    <property type="component" value="Unassembled WGS sequence"/>
</dbReference>
<dbReference type="InterPro" id="IPR011006">
    <property type="entry name" value="CheY-like_superfamily"/>
</dbReference>
<dbReference type="PANTHER" id="PTHR37299:SF1">
    <property type="entry name" value="STAGE 0 SPORULATION PROTEIN A HOMOLOG"/>
    <property type="match status" value="1"/>
</dbReference>
<evidence type="ECO:0000256" key="1">
    <source>
        <dbReference type="ARBA" id="ARBA00018672"/>
    </source>
</evidence>
<name>A0A9D1PYH5_9FIRM</name>
<gene>
    <name evidence="6" type="ORF">H9892_02180</name>
</gene>
<accession>A0A9D1PYH5</accession>
<dbReference type="GO" id="GO:0000156">
    <property type="term" value="F:phosphorelay response regulator activity"/>
    <property type="evidence" value="ECO:0007669"/>
    <property type="project" value="InterPro"/>
</dbReference>
<comment type="function">
    <text evidence="2">May play the central regulatory role in sporulation. It may be an element of the effector pathway responsible for the activation of sporulation genes in response to nutritional stress. Spo0A may act in concert with spo0H (a sigma factor) to control the expression of some genes that are critical to the sporulation process.</text>
</comment>
<dbReference type="Pfam" id="PF04397">
    <property type="entry name" value="LytTR"/>
    <property type="match status" value="1"/>
</dbReference>
<dbReference type="Gene3D" id="3.40.50.2300">
    <property type="match status" value="1"/>
</dbReference>
<dbReference type="SUPFAM" id="SSF52172">
    <property type="entry name" value="CheY-like"/>
    <property type="match status" value="1"/>
</dbReference>
<evidence type="ECO:0000313" key="7">
    <source>
        <dbReference type="Proteomes" id="UP000823990"/>
    </source>
</evidence>
<feature type="domain" description="Response regulatory" evidence="4">
    <location>
        <begin position="3"/>
        <end position="126"/>
    </location>
</feature>
<feature type="modified residue" description="4-aspartylphosphate" evidence="3">
    <location>
        <position position="63"/>
    </location>
</feature>
<dbReference type="PROSITE" id="PS50110">
    <property type="entry name" value="RESPONSE_REGULATORY"/>
    <property type="match status" value="1"/>
</dbReference>
<comment type="caution">
    <text evidence="6">The sequence shown here is derived from an EMBL/GenBank/DDBJ whole genome shotgun (WGS) entry which is preliminary data.</text>
</comment>
<feature type="domain" description="HTH LytTR-type" evidence="5">
    <location>
        <begin position="137"/>
        <end position="235"/>
    </location>
</feature>
<dbReference type="AlphaFoldDB" id="A0A9D1PYH5"/>
<dbReference type="Pfam" id="PF00072">
    <property type="entry name" value="Response_reg"/>
    <property type="match status" value="1"/>
</dbReference>
<protein>
    <recommendedName>
        <fullName evidence="1">Stage 0 sporulation protein A homolog</fullName>
    </recommendedName>
</protein>
<proteinExistence type="predicted"/>
<reference evidence="6" key="2">
    <citation type="submission" date="2021-04" db="EMBL/GenBank/DDBJ databases">
        <authorList>
            <person name="Gilroy R."/>
        </authorList>
    </citation>
    <scope>NUCLEOTIDE SEQUENCE</scope>
    <source>
        <strain evidence="6">12435</strain>
    </source>
</reference>
<dbReference type="InterPro" id="IPR001789">
    <property type="entry name" value="Sig_transdc_resp-reg_receiver"/>
</dbReference>
<dbReference type="GO" id="GO:0003677">
    <property type="term" value="F:DNA binding"/>
    <property type="evidence" value="ECO:0007669"/>
    <property type="project" value="UniProtKB-KW"/>
</dbReference>
<dbReference type="CDD" id="cd00156">
    <property type="entry name" value="REC"/>
    <property type="match status" value="1"/>
</dbReference>
<dbReference type="SMART" id="SM00448">
    <property type="entry name" value="REC"/>
    <property type="match status" value="1"/>
</dbReference>
<dbReference type="EMBL" id="DXHS01000038">
    <property type="protein sequence ID" value="HIW02127.1"/>
    <property type="molecule type" value="Genomic_DNA"/>
</dbReference>
<evidence type="ECO:0000313" key="6">
    <source>
        <dbReference type="EMBL" id="HIW02127.1"/>
    </source>
</evidence>
<keyword evidence="3" id="KW-0597">Phosphoprotein</keyword>
<sequence length="241" mass="27662">MRNIAVVEDEDKAAEQLEGHLQRYTREHARGGGNISFNVVRFRDAETFLSSYAEDVFDIVFMDIELPDMNGMEASARLRERDDEVIIIFVTNMAHYAIKGYEVRAFDFIVKPVTYTDLALKVKSALALADRKRGKTVWISNKEGRAALRTTDIRYVEVVQHMLIWHTTHGDIKASGSLGDAEKLLVGEHFEYCNRCYYVNLRFVTAMRQYDVWLGDEHLQISRSKRNRFARALGDFLAGGD</sequence>
<evidence type="ECO:0000256" key="2">
    <source>
        <dbReference type="ARBA" id="ARBA00024867"/>
    </source>
</evidence>
<dbReference type="SMART" id="SM00850">
    <property type="entry name" value="LytTR"/>
    <property type="match status" value="1"/>
</dbReference>
<organism evidence="6 7">
    <name type="scientific">Candidatus Protoclostridium stercorigallinarum</name>
    <dbReference type="NCBI Taxonomy" id="2838741"/>
    <lineage>
        <taxon>Bacteria</taxon>
        <taxon>Bacillati</taxon>
        <taxon>Bacillota</taxon>
        <taxon>Clostridia</taxon>
        <taxon>Candidatus Protoclostridium</taxon>
    </lineage>
</organism>
<evidence type="ECO:0000256" key="3">
    <source>
        <dbReference type="PROSITE-ProRule" id="PRU00169"/>
    </source>
</evidence>
<dbReference type="InterPro" id="IPR046947">
    <property type="entry name" value="LytR-like"/>
</dbReference>
<keyword evidence="6" id="KW-0238">DNA-binding</keyword>
<evidence type="ECO:0000259" key="5">
    <source>
        <dbReference type="PROSITE" id="PS50930"/>
    </source>
</evidence>
<reference evidence="6" key="1">
    <citation type="journal article" date="2021" name="PeerJ">
        <title>Extensive microbial diversity within the chicken gut microbiome revealed by metagenomics and culture.</title>
        <authorList>
            <person name="Gilroy R."/>
            <person name="Ravi A."/>
            <person name="Getino M."/>
            <person name="Pursley I."/>
            <person name="Horton D.L."/>
            <person name="Alikhan N.F."/>
            <person name="Baker D."/>
            <person name="Gharbi K."/>
            <person name="Hall N."/>
            <person name="Watson M."/>
            <person name="Adriaenssens E.M."/>
            <person name="Foster-Nyarko E."/>
            <person name="Jarju S."/>
            <person name="Secka A."/>
            <person name="Antonio M."/>
            <person name="Oren A."/>
            <person name="Chaudhuri R.R."/>
            <person name="La Ragione R."/>
            <person name="Hildebrand F."/>
            <person name="Pallen M.J."/>
        </authorList>
    </citation>
    <scope>NUCLEOTIDE SEQUENCE</scope>
    <source>
        <strain evidence="6">12435</strain>
    </source>
</reference>
<dbReference type="PANTHER" id="PTHR37299">
    <property type="entry name" value="TRANSCRIPTIONAL REGULATOR-RELATED"/>
    <property type="match status" value="1"/>
</dbReference>